<sequence length="198" mass="22534">MKINTKVLCLIILICATSLTGICQNHGHNLAKKLNQAQTEHDFKRHMINFYTGFTHIPSKHYSHVHAEGLSNTGNWVPTVGLDYFYKLTHRFSVGIMADMEIDQYEIVTKGQEEIIRENVMIIALVAKFEIVKGLNILAGPGYERMFSTEGEDFCVLKAGVEYEIEFGDNFQFAPSLVFDYKDVYQTVSYGFSIGKKF</sequence>
<evidence type="ECO:0008006" key="4">
    <source>
        <dbReference type="Google" id="ProtNLM"/>
    </source>
</evidence>
<dbReference type="EMBL" id="BQKE01000003">
    <property type="protein sequence ID" value="GJM63860.1"/>
    <property type="molecule type" value="Genomic_DNA"/>
</dbReference>
<feature type="signal peptide" evidence="1">
    <location>
        <begin position="1"/>
        <end position="20"/>
    </location>
</feature>
<proteinExistence type="predicted"/>
<protein>
    <recommendedName>
        <fullName evidence="4">Outer membrane protein beta-barrel domain-containing protein</fullName>
    </recommendedName>
</protein>
<evidence type="ECO:0000256" key="1">
    <source>
        <dbReference type="SAM" id="SignalP"/>
    </source>
</evidence>
<name>A0AAN4W4E9_9BACT</name>
<reference evidence="2 3" key="1">
    <citation type="submission" date="2021-12" db="EMBL/GenBank/DDBJ databases">
        <title>Genome sequencing of bacteria with rrn-lacking chromosome and rrn-plasmid.</title>
        <authorList>
            <person name="Anda M."/>
            <person name="Iwasaki W."/>
        </authorList>
    </citation>
    <scope>NUCLEOTIDE SEQUENCE [LARGE SCALE GENOMIC DNA]</scope>
    <source>
        <strain evidence="2 3">NBRC 15940</strain>
    </source>
</reference>
<dbReference type="RefSeq" id="WP_338238963.1">
    <property type="nucleotide sequence ID" value="NZ_BQKE01000003.1"/>
</dbReference>
<keyword evidence="3" id="KW-1185">Reference proteome</keyword>
<accession>A0AAN4W4E9</accession>
<dbReference type="AlphaFoldDB" id="A0AAN4W4E9"/>
<evidence type="ECO:0000313" key="3">
    <source>
        <dbReference type="Proteomes" id="UP001310022"/>
    </source>
</evidence>
<gene>
    <name evidence="2" type="ORF">PEDI_44120</name>
</gene>
<feature type="chain" id="PRO_5042961236" description="Outer membrane protein beta-barrel domain-containing protein" evidence="1">
    <location>
        <begin position="21"/>
        <end position="198"/>
    </location>
</feature>
<organism evidence="2 3">
    <name type="scientific">Persicobacter diffluens</name>
    <dbReference type="NCBI Taxonomy" id="981"/>
    <lineage>
        <taxon>Bacteria</taxon>
        <taxon>Pseudomonadati</taxon>
        <taxon>Bacteroidota</taxon>
        <taxon>Cytophagia</taxon>
        <taxon>Cytophagales</taxon>
        <taxon>Persicobacteraceae</taxon>
        <taxon>Persicobacter</taxon>
    </lineage>
</organism>
<evidence type="ECO:0000313" key="2">
    <source>
        <dbReference type="EMBL" id="GJM63860.1"/>
    </source>
</evidence>
<comment type="caution">
    <text evidence="2">The sequence shown here is derived from an EMBL/GenBank/DDBJ whole genome shotgun (WGS) entry which is preliminary data.</text>
</comment>
<dbReference type="Proteomes" id="UP001310022">
    <property type="component" value="Unassembled WGS sequence"/>
</dbReference>
<keyword evidence="1" id="KW-0732">Signal</keyword>